<dbReference type="AlphaFoldDB" id="A0AAD9TX54"/>
<dbReference type="Proteomes" id="UP001280121">
    <property type="component" value="Unassembled WGS sequence"/>
</dbReference>
<gene>
    <name evidence="3" type="ORF">Ddye_025366</name>
</gene>
<dbReference type="PANTHER" id="PTHR11011">
    <property type="entry name" value="MALE STERILITY PROTEIN 2-RELATED"/>
    <property type="match status" value="1"/>
</dbReference>
<comment type="function">
    <text evidence="1">Catalyzes the reduction of fatty acyl-CoA to fatty alcohols.</text>
</comment>
<evidence type="ECO:0000259" key="2">
    <source>
        <dbReference type="Pfam" id="PF07993"/>
    </source>
</evidence>
<dbReference type="InterPro" id="IPR026055">
    <property type="entry name" value="FAR"/>
</dbReference>
<protein>
    <recommendedName>
        <fullName evidence="1">Fatty acyl-CoA reductase</fullName>
        <ecNumber evidence="1">1.2.1.84</ecNumber>
    </recommendedName>
</protein>
<comment type="catalytic activity">
    <reaction evidence="1">
        <text>a long-chain fatty acyl-CoA + 2 NADPH + 2 H(+) = a long-chain primary fatty alcohol + 2 NADP(+) + CoA</text>
        <dbReference type="Rhea" id="RHEA:52716"/>
        <dbReference type="ChEBI" id="CHEBI:15378"/>
        <dbReference type="ChEBI" id="CHEBI:57287"/>
        <dbReference type="ChEBI" id="CHEBI:57783"/>
        <dbReference type="ChEBI" id="CHEBI:58349"/>
        <dbReference type="ChEBI" id="CHEBI:77396"/>
        <dbReference type="ChEBI" id="CHEBI:83139"/>
        <dbReference type="EC" id="1.2.1.84"/>
    </reaction>
</comment>
<keyword evidence="1" id="KW-0560">Oxidoreductase</keyword>
<reference evidence="3" key="1">
    <citation type="journal article" date="2023" name="Plant J.">
        <title>Genome sequences and population genomics provide insights into the demographic history, inbreeding, and mutation load of two 'living fossil' tree species of Dipteronia.</title>
        <authorList>
            <person name="Feng Y."/>
            <person name="Comes H.P."/>
            <person name="Chen J."/>
            <person name="Zhu S."/>
            <person name="Lu R."/>
            <person name="Zhang X."/>
            <person name="Li P."/>
            <person name="Qiu J."/>
            <person name="Olsen K.M."/>
            <person name="Qiu Y."/>
        </authorList>
    </citation>
    <scope>NUCLEOTIDE SEQUENCE</scope>
    <source>
        <strain evidence="3">KIB01</strain>
    </source>
</reference>
<comment type="similarity">
    <text evidence="1">Belongs to the fatty acyl-CoA reductase family.</text>
</comment>
<keyword evidence="1" id="KW-0443">Lipid metabolism</keyword>
<dbReference type="PANTHER" id="PTHR11011:SF109">
    <property type="entry name" value="FATTY ACYL-COA REDUCTASE 1"/>
    <property type="match status" value="1"/>
</dbReference>
<name>A0AAD9TX54_9ROSI</name>
<dbReference type="GO" id="GO:0010345">
    <property type="term" value="P:suberin biosynthetic process"/>
    <property type="evidence" value="ECO:0007669"/>
    <property type="project" value="TreeGrafter"/>
</dbReference>
<dbReference type="Gene3D" id="3.40.50.720">
    <property type="entry name" value="NAD(P)-binding Rossmann-like Domain"/>
    <property type="match status" value="1"/>
</dbReference>
<dbReference type="Pfam" id="PF07993">
    <property type="entry name" value="NAD_binding_4"/>
    <property type="match status" value="1"/>
</dbReference>
<sequence length="261" mass="29914">MGEMLLGHYKENLPLVIIRPTMISSTYKQPFPGWIEGLRTVDGTIIGFGKGKLKCLPAKYDAIIDLIPADMVVDAMIMAMIGLGYPFINKNGKALKVSKCTILDTSAKFRRYIAIKYALPLKVLQLVNWLLWQCYKDICIDYDRKIKFVLRVVELYKPYMCFKGIFDDTNTEKLRMTMRESGMEMDSINFDPKVKIPGQEINHLYLLVQDGEKQGAITETNHILTNRCSWKRWVVVWRRILGPLVRGRRLLGGISCGAFLP</sequence>
<dbReference type="InterPro" id="IPR013120">
    <property type="entry name" value="FAR_NAD-bd"/>
</dbReference>
<feature type="domain" description="Thioester reductase (TE)" evidence="2">
    <location>
        <begin position="1"/>
        <end position="76"/>
    </location>
</feature>
<dbReference type="GO" id="GO:0035336">
    <property type="term" value="P:long-chain fatty-acyl-CoA metabolic process"/>
    <property type="evidence" value="ECO:0007669"/>
    <property type="project" value="TreeGrafter"/>
</dbReference>
<keyword evidence="1" id="KW-0444">Lipid biosynthesis</keyword>
<proteinExistence type="inferred from homology"/>
<dbReference type="GO" id="GO:0102965">
    <property type="term" value="F:alcohol-forming long-chain fatty acyl-CoA reductase activity"/>
    <property type="evidence" value="ECO:0007669"/>
    <property type="project" value="UniProtKB-EC"/>
</dbReference>
<evidence type="ECO:0000313" key="3">
    <source>
        <dbReference type="EMBL" id="KAK2643603.1"/>
    </source>
</evidence>
<evidence type="ECO:0000256" key="1">
    <source>
        <dbReference type="RuleBase" id="RU363097"/>
    </source>
</evidence>
<keyword evidence="4" id="KW-1185">Reference proteome</keyword>
<accession>A0AAD9TX54</accession>
<organism evidence="3 4">
    <name type="scientific">Dipteronia dyeriana</name>
    <dbReference type="NCBI Taxonomy" id="168575"/>
    <lineage>
        <taxon>Eukaryota</taxon>
        <taxon>Viridiplantae</taxon>
        <taxon>Streptophyta</taxon>
        <taxon>Embryophyta</taxon>
        <taxon>Tracheophyta</taxon>
        <taxon>Spermatophyta</taxon>
        <taxon>Magnoliopsida</taxon>
        <taxon>eudicotyledons</taxon>
        <taxon>Gunneridae</taxon>
        <taxon>Pentapetalae</taxon>
        <taxon>rosids</taxon>
        <taxon>malvids</taxon>
        <taxon>Sapindales</taxon>
        <taxon>Sapindaceae</taxon>
        <taxon>Hippocastanoideae</taxon>
        <taxon>Acereae</taxon>
        <taxon>Dipteronia</taxon>
    </lineage>
</organism>
<evidence type="ECO:0000313" key="4">
    <source>
        <dbReference type="Proteomes" id="UP001280121"/>
    </source>
</evidence>
<dbReference type="GO" id="GO:0080019">
    <property type="term" value="F:alcohol-forming very long-chain fatty acyl-CoA reductase activity"/>
    <property type="evidence" value="ECO:0007669"/>
    <property type="project" value="InterPro"/>
</dbReference>
<keyword evidence="1" id="KW-0521">NADP</keyword>
<dbReference type="EMBL" id="JANJYI010000007">
    <property type="protein sequence ID" value="KAK2643603.1"/>
    <property type="molecule type" value="Genomic_DNA"/>
</dbReference>
<comment type="caution">
    <text evidence="3">The sequence shown here is derived from an EMBL/GenBank/DDBJ whole genome shotgun (WGS) entry which is preliminary data.</text>
</comment>
<dbReference type="EC" id="1.2.1.84" evidence="1"/>